<proteinExistence type="predicted"/>
<keyword evidence="2" id="KW-1185">Reference proteome</keyword>
<dbReference type="AlphaFoldDB" id="A0A3N4LBB7"/>
<name>A0A3N4LBB7_9PEZI</name>
<dbReference type="EMBL" id="ML119114">
    <property type="protein sequence ID" value="RPB15295.1"/>
    <property type="molecule type" value="Genomic_DNA"/>
</dbReference>
<reference evidence="1 2" key="1">
    <citation type="journal article" date="2018" name="Nat. Ecol. Evol.">
        <title>Pezizomycetes genomes reveal the molecular basis of ectomycorrhizal truffle lifestyle.</title>
        <authorList>
            <person name="Murat C."/>
            <person name="Payen T."/>
            <person name="Noel B."/>
            <person name="Kuo A."/>
            <person name="Morin E."/>
            <person name="Chen J."/>
            <person name="Kohler A."/>
            <person name="Krizsan K."/>
            <person name="Balestrini R."/>
            <person name="Da Silva C."/>
            <person name="Montanini B."/>
            <person name="Hainaut M."/>
            <person name="Levati E."/>
            <person name="Barry K.W."/>
            <person name="Belfiori B."/>
            <person name="Cichocki N."/>
            <person name="Clum A."/>
            <person name="Dockter R.B."/>
            <person name="Fauchery L."/>
            <person name="Guy J."/>
            <person name="Iotti M."/>
            <person name="Le Tacon F."/>
            <person name="Lindquist E.A."/>
            <person name="Lipzen A."/>
            <person name="Malagnac F."/>
            <person name="Mello A."/>
            <person name="Molinier V."/>
            <person name="Miyauchi S."/>
            <person name="Poulain J."/>
            <person name="Riccioni C."/>
            <person name="Rubini A."/>
            <person name="Sitrit Y."/>
            <person name="Splivallo R."/>
            <person name="Traeger S."/>
            <person name="Wang M."/>
            <person name="Zifcakova L."/>
            <person name="Wipf D."/>
            <person name="Zambonelli A."/>
            <person name="Paolocci F."/>
            <person name="Nowrousian M."/>
            <person name="Ottonello S."/>
            <person name="Baldrian P."/>
            <person name="Spatafora J.W."/>
            <person name="Henrissat B."/>
            <person name="Nagy L.G."/>
            <person name="Aury J.M."/>
            <person name="Wincker P."/>
            <person name="Grigoriev I.V."/>
            <person name="Bonfante P."/>
            <person name="Martin F.M."/>
        </authorList>
    </citation>
    <scope>NUCLEOTIDE SEQUENCE [LARGE SCALE GENOMIC DNA]</scope>
    <source>
        <strain evidence="1 2">CCBAS932</strain>
    </source>
</reference>
<evidence type="ECO:0000313" key="2">
    <source>
        <dbReference type="Proteomes" id="UP000277580"/>
    </source>
</evidence>
<dbReference type="InParanoid" id="A0A3N4LBB7"/>
<dbReference type="OrthoDB" id="10286116at2759"/>
<gene>
    <name evidence="1" type="ORF">P167DRAFT_571764</name>
</gene>
<sequence>MEKSTYKTNARELQQALRVTDDKILDVRKNVIRLYQYINEVLAPPGTDPAVYAEWDSHTMIKAFNKINEYSTFDQDDSIRFRFAVGFAQGGLQAQGKRFPKLTAELHARLNDWGTLRSELGRMGDDTPNSIKAQSTEIFEFTEEMIFSWRELREVIHIPGFDKGHQVSSRLPRLAQTQRVV</sequence>
<dbReference type="Proteomes" id="UP000277580">
    <property type="component" value="Unassembled WGS sequence"/>
</dbReference>
<accession>A0A3N4LBB7</accession>
<protein>
    <submittedName>
        <fullName evidence="1">Uncharacterized protein</fullName>
    </submittedName>
</protein>
<organism evidence="1 2">
    <name type="scientific">Morchella conica CCBAS932</name>
    <dbReference type="NCBI Taxonomy" id="1392247"/>
    <lineage>
        <taxon>Eukaryota</taxon>
        <taxon>Fungi</taxon>
        <taxon>Dikarya</taxon>
        <taxon>Ascomycota</taxon>
        <taxon>Pezizomycotina</taxon>
        <taxon>Pezizomycetes</taxon>
        <taxon>Pezizales</taxon>
        <taxon>Morchellaceae</taxon>
        <taxon>Morchella</taxon>
    </lineage>
</organism>
<evidence type="ECO:0000313" key="1">
    <source>
        <dbReference type="EMBL" id="RPB15295.1"/>
    </source>
</evidence>